<feature type="compositionally biased region" description="Basic and acidic residues" evidence="1">
    <location>
        <begin position="102"/>
        <end position="117"/>
    </location>
</feature>
<name>A0A6A6NL48_9PEZI</name>
<feature type="compositionally biased region" description="Low complexity" evidence="1">
    <location>
        <begin position="138"/>
        <end position="149"/>
    </location>
</feature>
<sequence length="214" mass="24427">MSMRDEEEWRRSMDGLRWCGSRALGEHWARELREYGWTRARIEEALTCMGLGNNDVARKERGAREWSNESGQNWVDDATVQEWLWGLQAPQEEGGMGSETEAQQRVEPRGGGERDYDAEQGCSNQGREEQDQGEQDQGEQAQGEQGQSEQGRKEHEGHQSSRQGVEKESEERDKKSESGKSSEVDEEEQMRSRESEELDPSDDIEAGVLDCWPS</sequence>
<feature type="region of interest" description="Disordered" evidence="1">
    <location>
        <begin position="81"/>
        <end position="214"/>
    </location>
</feature>
<accession>A0A6A6NL48</accession>
<keyword evidence="3" id="KW-1185">Reference proteome</keyword>
<feature type="compositionally biased region" description="Acidic residues" evidence="1">
    <location>
        <begin position="196"/>
        <end position="205"/>
    </location>
</feature>
<reference evidence="2" key="1">
    <citation type="journal article" date="2020" name="Stud. Mycol.">
        <title>101 Dothideomycetes genomes: a test case for predicting lifestyles and emergence of pathogens.</title>
        <authorList>
            <person name="Haridas S."/>
            <person name="Albert R."/>
            <person name="Binder M."/>
            <person name="Bloem J."/>
            <person name="Labutti K."/>
            <person name="Salamov A."/>
            <person name="Andreopoulos B."/>
            <person name="Baker S."/>
            <person name="Barry K."/>
            <person name="Bills G."/>
            <person name="Bluhm B."/>
            <person name="Cannon C."/>
            <person name="Castanera R."/>
            <person name="Culley D."/>
            <person name="Daum C."/>
            <person name="Ezra D."/>
            <person name="Gonzalez J."/>
            <person name="Henrissat B."/>
            <person name="Kuo A."/>
            <person name="Liang C."/>
            <person name="Lipzen A."/>
            <person name="Lutzoni F."/>
            <person name="Magnuson J."/>
            <person name="Mondo S."/>
            <person name="Nolan M."/>
            <person name="Ohm R."/>
            <person name="Pangilinan J."/>
            <person name="Park H.-J."/>
            <person name="Ramirez L."/>
            <person name="Alfaro M."/>
            <person name="Sun H."/>
            <person name="Tritt A."/>
            <person name="Yoshinaga Y."/>
            <person name="Zwiers L.-H."/>
            <person name="Turgeon B."/>
            <person name="Goodwin S."/>
            <person name="Spatafora J."/>
            <person name="Crous P."/>
            <person name="Grigoriev I."/>
        </authorList>
    </citation>
    <scope>NUCLEOTIDE SEQUENCE</scope>
    <source>
        <strain evidence="2">ATCC 16933</strain>
    </source>
</reference>
<proteinExistence type="predicted"/>
<gene>
    <name evidence="2" type="ORF">BDY21DRAFT_359153</name>
</gene>
<dbReference type="Proteomes" id="UP000799766">
    <property type="component" value="Unassembled WGS sequence"/>
</dbReference>
<dbReference type="AlphaFoldDB" id="A0A6A6NL48"/>
<dbReference type="EMBL" id="MU001709">
    <property type="protein sequence ID" value="KAF2452431.1"/>
    <property type="molecule type" value="Genomic_DNA"/>
</dbReference>
<evidence type="ECO:0000256" key="1">
    <source>
        <dbReference type="SAM" id="MobiDB-lite"/>
    </source>
</evidence>
<evidence type="ECO:0000313" key="3">
    <source>
        <dbReference type="Proteomes" id="UP000799766"/>
    </source>
</evidence>
<organism evidence="2 3">
    <name type="scientific">Lineolata rhizophorae</name>
    <dbReference type="NCBI Taxonomy" id="578093"/>
    <lineage>
        <taxon>Eukaryota</taxon>
        <taxon>Fungi</taxon>
        <taxon>Dikarya</taxon>
        <taxon>Ascomycota</taxon>
        <taxon>Pezizomycotina</taxon>
        <taxon>Dothideomycetes</taxon>
        <taxon>Dothideomycetes incertae sedis</taxon>
        <taxon>Lineolatales</taxon>
        <taxon>Lineolataceae</taxon>
        <taxon>Lineolata</taxon>
    </lineage>
</organism>
<protein>
    <submittedName>
        <fullName evidence="2">Uncharacterized protein</fullName>
    </submittedName>
</protein>
<feature type="compositionally biased region" description="Basic and acidic residues" evidence="1">
    <location>
        <begin position="150"/>
        <end position="195"/>
    </location>
</feature>
<evidence type="ECO:0000313" key="2">
    <source>
        <dbReference type="EMBL" id="KAF2452431.1"/>
    </source>
</evidence>